<dbReference type="EMBL" id="ML986598">
    <property type="protein sequence ID" value="KAF2266491.1"/>
    <property type="molecule type" value="Genomic_DNA"/>
</dbReference>
<feature type="compositionally biased region" description="Polar residues" evidence="1">
    <location>
        <begin position="400"/>
        <end position="427"/>
    </location>
</feature>
<accession>A0A9P4KD63</accession>
<keyword evidence="3" id="KW-1185">Reference proteome</keyword>
<feature type="compositionally biased region" description="Basic and acidic residues" evidence="1">
    <location>
        <begin position="146"/>
        <end position="155"/>
    </location>
</feature>
<proteinExistence type="predicted"/>
<dbReference type="AlphaFoldDB" id="A0A9P4KD63"/>
<feature type="region of interest" description="Disordered" evidence="1">
    <location>
        <begin position="1"/>
        <end position="95"/>
    </location>
</feature>
<feature type="compositionally biased region" description="Basic and acidic residues" evidence="1">
    <location>
        <begin position="121"/>
        <end position="133"/>
    </location>
</feature>
<feature type="region of interest" description="Disordered" evidence="1">
    <location>
        <begin position="354"/>
        <end position="427"/>
    </location>
</feature>
<evidence type="ECO:0000313" key="2">
    <source>
        <dbReference type="EMBL" id="KAF2266491.1"/>
    </source>
</evidence>
<gene>
    <name evidence="2" type="ORF">CC78DRAFT_542455</name>
</gene>
<name>A0A9P4KD63_9PLEO</name>
<protein>
    <submittedName>
        <fullName evidence="2">Uncharacterized protein</fullName>
    </submittedName>
</protein>
<feature type="compositionally biased region" description="Polar residues" evidence="1">
    <location>
        <begin position="63"/>
        <end position="81"/>
    </location>
</feature>
<reference evidence="3" key="1">
    <citation type="journal article" date="2020" name="Stud. Mycol.">
        <title>101 Dothideomycetes genomes: A test case for predicting lifestyles and emergence of pathogens.</title>
        <authorList>
            <person name="Haridas S."/>
            <person name="Albert R."/>
            <person name="Binder M."/>
            <person name="Bloem J."/>
            <person name="LaButti K."/>
            <person name="Salamov A."/>
            <person name="Andreopoulos B."/>
            <person name="Baker S."/>
            <person name="Barry K."/>
            <person name="Bills G."/>
            <person name="Bluhm B."/>
            <person name="Cannon C."/>
            <person name="Castanera R."/>
            <person name="Culley D."/>
            <person name="Daum C."/>
            <person name="Ezra D."/>
            <person name="Gonzalez J."/>
            <person name="Henrissat B."/>
            <person name="Kuo A."/>
            <person name="Liang C."/>
            <person name="Lipzen A."/>
            <person name="Lutzoni F."/>
            <person name="Magnuson J."/>
            <person name="Mondo S."/>
            <person name="Nolan M."/>
            <person name="Ohm R."/>
            <person name="Pangilinan J."/>
            <person name="Park H.-J."/>
            <person name="Ramirez L."/>
            <person name="Alfaro M."/>
            <person name="Sun H."/>
            <person name="Tritt A."/>
            <person name="Yoshinaga Y."/>
            <person name="Zwiers L.-H."/>
            <person name="Turgeon B."/>
            <person name="Goodwin S."/>
            <person name="Spatafora J."/>
            <person name="Crous P."/>
            <person name="Grigoriev I."/>
        </authorList>
    </citation>
    <scope>NUCLEOTIDE SEQUENCE [LARGE SCALE GENOMIC DNA]</scope>
    <source>
        <strain evidence="3">CBS 304.66</strain>
    </source>
</reference>
<organism evidence="2 3">
    <name type="scientific">Lojkania enalia</name>
    <dbReference type="NCBI Taxonomy" id="147567"/>
    <lineage>
        <taxon>Eukaryota</taxon>
        <taxon>Fungi</taxon>
        <taxon>Dikarya</taxon>
        <taxon>Ascomycota</taxon>
        <taxon>Pezizomycotina</taxon>
        <taxon>Dothideomycetes</taxon>
        <taxon>Pleosporomycetidae</taxon>
        <taxon>Pleosporales</taxon>
        <taxon>Pleosporales incertae sedis</taxon>
        <taxon>Lojkania</taxon>
    </lineage>
</organism>
<comment type="caution">
    <text evidence="2">The sequence shown here is derived from an EMBL/GenBank/DDBJ whole genome shotgun (WGS) entry which is preliminary data.</text>
</comment>
<feature type="region of interest" description="Disordered" evidence="1">
    <location>
        <begin position="120"/>
        <end position="179"/>
    </location>
</feature>
<sequence length="427" mass="46753">MVRSLVVVGSPTLASVPEQSPGGPSSEGHGMSNNEHHHHGSGVPRLFHDTSSPAIENVEPSAPKTTSTGPAPDASMSNTVDVQGPRGARSPSTRKFITHLKHKIRDLPFLRKFRLRGNARRRMEMRAKSDGKRPVPQPSVTNEYAVGREVDESKSIEASPPESKHNKSSGSDQDKDAKDRGVAEAMKLFERDKDRLTQMNEEEREVWIRDQITYFTDFRTWRAEVSIDRNHGRRSHDVFGSGHGFDDMSVVTHHPSVISLESVRLSQATTVGSLTATSGVRHYMLDTIMHPDRPRSRSPRPLSHPGPIARLRHEYELPHDAADRRSSMDSAASIRAVRNMPVVNGHSLPSLVSTGITVSPDAPTSQLQSLPSAQEDVHIDHIEGPPPSELTHEATPYINGHQTSEEASGNISSGVDHSSTMQSSGAS</sequence>
<dbReference type="Proteomes" id="UP000800093">
    <property type="component" value="Unassembled WGS sequence"/>
</dbReference>
<evidence type="ECO:0000256" key="1">
    <source>
        <dbReference type="SAM" id="MobiDB-lite"/>
    </source>
</evidence>
<evidence type="ECO:0000313" key="3">
    <source>
        <dbReference type="Proteomes" id="UP000800093"/>
    </source>
</evidence>
<feature type="compositionally biased region" description="Polar residues" evidence="1">
    <location>
        <begin position="354"/>
        <end position="372"/>
    </location>
</feature>